<dbReference type="PANTHER" id="PTHR13710">
    <property type="entry name" value="DNA HELICASE RECQ FAMILY MEMBER"/>
    <property type="match status" value="1"/>
</dbReference>
<comment type="caution">
    <text evidence="8">The sequence shown here is derived from an EMBL/GenBank/DDBJ whole genome shotgun (WGS) entry which is preliminary data.</text>
</comment>
<keyword evidence="3 8" id="KW-0347">Helicase</keyword>
<dbReference type="SMART" id="SM00487">
    <property type="entry name" value="DEXDc"/>
    <property type="match status" value="1"/>
</dbReference>
<keyword evidence="4" id="KW-0067">ATP-binding</keyword>
<evidence type="ECO:0000256" key="5">
    <source>
        <dbReference type="ARBA" id="ARBA00023125"/>
    </source>
</evidence>
<dbReference type="InterPro" id="IPR002464">
    <property type="entry name" value="DNA/RNA_helicase_DEAH_CS"/>
</dbReference>
<dbReference type="CDD" id="cd17920">
    <property type="entry name" value="DEXHc_RecQ"/>
    <property type="match status" value="1"/>
</dbReference>
<dbReference type="Proteomes" id="UP001597383">
    <property type="component" value="Unassembled WGS sequence"/>
</dbReference>
<name>A0ABW4W2X4_9BACI</name>
<keyword evidence="2 8" id="KW-0378">Hydrolase</keyword>
<keyword evidence="9" id="KW-1185">Reference proteome</keyword>
<dbReference type="PROSITE" id="PS51192">
    <property type="entry name" value="HELICASE_ATP_BIND_1"/>
    <property type="match status" value="1"/>
</dbReference>
<evidence type="ECO:0000256" key="4">
    <source>
        <dbReference type="ARBA" id="ARBA00022840"/>
    </source>
</evidence>
<dbReference type="InterPro" id="IPR014001">
    <property type="entry name" value="Helicase_ATP-bd"/>
</dbReference>
<evidence type="ECO:0000256" key="3">
    <source>
        <dbReference type="ARBA" id="ARBA00022806"/>
    </source>
</evidence>
<gene>
    <name evidence="8" type="ORF">ACFSJF_16570</name>
</gene>
<dbReference type="InterPro" id="IPR027417">
    <property type="entry name" value="P-loop_NTPase"/>
</dbReference>
<evidence type="ECO:0000256" key="2">
    <source>
        <dbReference type="ARBA" id="ARBA00022801"/>
    </source>
</evidence>
<dbReference type="SMART" id="SM00490">
    <property type="entry name" value="HELICc"/>
    <property type="match status" value="1"/>
</dbReference>
<dbReference type="RefSeq" id="WP_377557177.1">
    <property type="nucleotide sequence ID" value="NZ_JBHUHQ010000021.1"/>
</dbReference>
<evidence type="ECO:0000313" key="8">
    <source>
        <dbReference type="EMBL" id="MFD2045892.1"/>
    </source>
</evidence>
<dbReference type="Gene3D" id="3.40.50.300">
    <property type="entry name" value="P-loop containing nucleotide triphosphate hydrolases"/>
    <property type="match status" value="2"/>
</dbReference>
<dbReference type="InterPro" id="IPR001650">
    <property type="entry name" value="Helicase_C-like"/>
</dbReference>
<accession>A0ABW4W2X4</accession>
<dbReference type="Pfam" id="PF00270">
    <property type="entry name" value="DEAD"/>
    <property type="match status" value="1"/>
</dbReference>
<dbReference type="GO" id="GO:0016787">
    <property type="term" value="F:hydrolase activity"/>
    <property type="evidence" value="ECO:0007669"/>
    <property type="project" value="UniProtKB-KW"/>
</dbReference>
<dbReference type="Pfam" id="PF00271">
    <property type="entry name" value="Helicase_C"/>
    <property type="match status" value="1"/>
</dbReference>
<dbReference type="PANTHER" id="PTHR13710:SF84">
    <property type="entry name" value="ATP-DEPENDENT DNA HELICASE RECS-RELATED"/>
    <property type="match status" value="1"/>
</dbReference>
<evidence type="ECO:0000259" key="6">
    <source>
        <dbReference type="PROSITE" id="PS51192"/>
    </source>
</evidence>
<dbReference type="EMBL" id="JBHUHQ010000021">
    <property type="protein sequence ID" value="MFD2045892.1"/>
    <property type="molecule type" value="Genomic_DNA"/>
</dbReference>
<protein>
    <submittedName>
        <fullName evidence="8">RecQ family ATP-dependent DNA helicase</fullName>
        <ecNumber evidence="8">3.6.4.12</ecNumber>
    </submittedName>
</protein>
<dbReference type="EC" id="3.6.4.12" evidence="8"/>
<dbReference type="PROSITE" id="PS51194">
    <property type="entry name" value="HELICASE_CTER"/>
    <property type="match status" value="1"/>
</dbReference>
<organism evidence="8 9">
    <name type="scientific">Ornithinibacillus salinisoli</name>
    <dbReference type="NCBI Taxonomy" id="1848459"/>
    <lineage>
        <taxon>Bacteria</taxon>
        <taxon>Bacillati</taxon>
        <taxon>Bacillota</taxon>
        <taxon>Bacilli</taxon>
        <taxon>Bacillales</taxon>
        <taxon>Bacillaceae</taxon>
        <taxon>Ornithinibacillus</taxon>
    </lineage>
</organism>
<dbReference type="GO" id="GO:0003678">
    <property type="term" value="F:DNA helicase activity"/>
    <property type="evidence" value="ECO:0007669"/>
    <property type="project" value="UniProtKB-EC"/>
</dbReference>
<dbReference type="PROSITE" id="PS00690">
    <property type="entry name" value="DEAH_ATP_HELICASE"/>
    <property type="match status" value="1"/>
</dbReference>
<evidence type="ECO:0000259" key="7">
    <source>
        <dbReference type="PROSITE" id="PS51194"/>
    </source>
</evidence>
<keyword evidence="1" id="KW-0547">Nucleotide-binding</keyword>
<dbReference type="SUPFAM" id="SSF52540">
    <property type="entry name" value="P-loop containing nucleoside triphosphate hydrolases"/>
    <property type="match status" value="1"/>
</dbReference>
<reference evidence="9" key="1">
    <citation type="journal article" date="2019" name="Int. J. Syst. Evol. Microbiol.">
        <title>The Global Catalogue of Microorganisms (GCM) 10K type strain sequencing project: providing services to taxonomists for standard genome sequencing and annotation.</title>
        <authorList>
            <consortium name="The Broad Institute Genomics Platform"/>
            <consortium name="The Broad Institute Genome Sequencing Center for Infectious Disease"/>
            <person name="Wu L."/>
            <person name="Ma J."/>
        </authorList>
    </citation>
    <scope>NUCLEOTIDE SEQUENCE [LARGE SCALE GENOMIC DNA]</scope>
    <source>
        <strain evidence="9">R28</strain>
    </source>
</reference>
<feature type="domain" description="Helicase ATP-binding" evidence="6">
    <location>
        <begin position="28"/>
        <end position="195"/>
    </location>
</feature>
<dbReference type="InterPro" id="IPR011545">
    <property type="entry name" value="DEAD/DEAH_box_helicase_dom"/>
</dbReference>
<evidence type="ECO:0000256" key="1">
    <source>
        <dbReference type="ARBA" id="ARBA00022741"/>
    </source>
</evidence>
<dbReference type="InterPro" id="IPR004589">
    <property type="entry name" value="DNA_helicase_ATP-dep_RecQ"/>
</dbReference>
<keyword evidence="5" id="KW-0238">DNA-binding</keyword>
<evidence type="ECO:0000313" key="9">
    <source>
        <dbReference type="Proteomes" id="UP001597383"/>
    </source>
</evidence>
<proteinExistence type="predicted"/>
<feature type="domain" description="Helicase C-terminal" evidence="7">
    <location>
        <begin position="219"/>
        <end position="374"/>
    </location>
</feature>
<dbReference type="NCBIfam" id="TIGR00614">
    <property type="entry name" value="recQ_fam"/>
    <property type="match status" value="1"/>
</dbReference>
<sequence length="523" mass="61114">MIEEMNLEQQLLRYFNYSSFRSGQKEIIKDVLSQKDILGVLPTGSGKSICYQLPATLLDGVTIVVSPLISLMEDQVKQLRATNFKEVVAINSFLEPTIRNKVIQHINQYKLVYVSPELLQQKELINRLKKINISLFVIDEAHCISQWGHEFRPDYLKLKQVIKELGSPTILALSATATKTVQEDILKVLDKPNIVKHIYPMDRNNITLTVKEVVDNQEKIEVILNVLSTYRVPTLIYFSSRQVAEQVSSILSHKIPTLRIAFYHGGMEQIDRITIQQQFMSDQLDVICCTSAFGMGINKNNIRLIIHYHFPPQIESYIQEIGRAGRDGGSSVSLLLYAKRDEYIPWHMIQKELPSEEQLRSFFDLLRNQHITMGEHADIDYISEQIELNETQRKFIHYQLENHDMIENNIIKLEEKYWEELFYKINYYRKDRSYVKENKIKEIVSWMNSKECLRENLYRKFQDSYSEPIEQCCSNCGFSFQHWKPEQVKIVTDDSGNWENKLRKLLLLGETDETVRSNSTANK</sequence>